<proteinExistence type="predicted"/>
<sequence>MLTTSRLFAGALLCLSLACNDRTNSGGNPSPEGMIPTPQVPDREDAVRAVVAANHLVRPALQSFGPEKLAQLSVPAGFQVSVFAQGLTNPRMMAVRPDGSVYVTEREAGRVTLLRDLNGDGTADQRAVVASGLGQKNEGVHGLALSGDRLYMATDRQVFVATVGADSSLGTPSLLVERLPDAGQHANRTLAVGPDGKLYVSVGSTCNACVEPNPENATLLQFETNGAGRRVFAKGLRNTIGFGWNPTTGQLWGMDHGSDSRGNDFPPEELNRIQEGGDYGWPFCAGPQQVDAFVSSEPPDKQSRPEFCAKTQPSVLDYQAHSAPMSLTFYTGANFPSEYRGDAFVAMRGSWNRNPPTGYKIVRVRFDPLGNPTAFEDFASGWLGADGTTQFGRLVGTAVAADGTLLVADDANGVIYRIRYAG</sequence>
<evidence type="ECO:0000259" key="1">
    <source>
        <dbReference type="Pfam" id="PF22807"/>
    </source>
</evidence>
<accession>A0ABR9PXI6</accession>
<dbReference type="Proteomes" id="UP001516472">
    <property type="component" value="Unassembled WGS sequence"/>
</dbReference>
<dbReference type="InterPro" id="IPR011041">
    <property type="entry name" value="Quinoprot_gluc/sorb_DH_b-prop"/>
</dbReference>
<dbReference type="PROSITE" id="PS51257">
    <property type="entry name" value="PROKAR_LIPOPROTEIN"/>
    <property type="match status" value="1"/>
</dbReference>
<dbReference type="EMBL" id="JAAIYO010000012">
    <property type="protein sequence ID" value="MBE4752467.1"/>
    <property type="molecule type" value="Genomic_DNA"/>
</dbReference>
<dbReference type="PANTHER" id="PTHR19328:SF53">
    <property type="entry name" value="MEMBRANE PROTEIN"/>
    <property type="match status" value="1"/>
</dbReference>
<reference evidence="2 3" key="1">
    <citation type="submission" date="2020-02" db="EMBL/GenBank/DDBJ databases">
        <authorList>
            <person name="Babadi Z.K."/>
            <person name="Risdian C."/>
            <person name="Ebrahimipour G.H."/>
            <person name="Wink J."/>
        </authorList>
    </citation>
    <scope>NUCLEOTIDE SEQUENCE [LARGE SCALE GENOMIC DNA]</scope>
    <source>
        <strain evidence="2 3">ZKHCc1 1396</strain>
    </source>
</reference>
<organism evidence="2 3">
    <name type="scientific">Corallococcus soli</name>
    <dbReference type="NCBI Taxonomy" id="2710757"/>
    <lineage>
        <taxon>Bacteria</taxon>
        <taxon>Pseudomonadati</taxon>
        <taxon>Myxococcota</taxon>
        <taxon>Myxococcia</taxon>
        <taxon>Myxococcales</taxon>
        <taxon>Cystobacterineae</taxon>
        <taxon>Myxococcaceae</taxon>
        <taxon>Corallococcus</taxon>
    </lineage>
</organism>
<name>A0ABR9PXI6_9BACT</name>
<evidence type="ECO:0000313" key="3">
    <source>
        <dbReference type="Proteomes" id="UP001516472"/>
    </source>
</evidence>
<dbReference type="Gene3D" id="2.120.10.30">
    <property type="entry name" value="TolB, C-terminal domain"/>
    <property type="match status" value="1"/>
</dbReference>
<dbReference type="PANTHER" id="PTHR19328">
    <property type="entry name" value="HEDGEHOG-INTERACTING PROTEIN"/>
    <property type="match status" value="1"/>
</dbReference>
<dbReference type="SUPFAM" id="SSF50952">
    <property type="entry name" value="Soluble quinoprotein glucose dehydrogenase"/>
    <property type="match status" value="1"/>
</dbReference>
<dbReference type="Pfam" id="PF22807">
    <property type="entry name" value="TrAA12"/>
    <property type="match status" value="1"/>
</dbReference>
<dbReference type="InterPro" id="IPR011042">
    <property type="entry name" value="6-blade_b-propeller_TolB-like"/>
</dbReference>
<keyword evidence="3" id="KW-1185">Reference proteome</keyword>
<comment type="caution">
    <text evidence="2">The sequence shown here is derived from an EMBL/GenBank/DDBJ whole genome shotgun (WGS) entry which is preliminary data.</text>
</comment>
<dbReference type="InterPro" id="IPR054539">
    <property type="entry name" value="Beta-prop_PDH"/>
</dbReference>
<gene>
    <name evidence="2" type="ORF">G4177_30300</name>
</gene>
<feature type="domain" description="Pyrroloquinoline quinone-dependent pyranose dehydrogenase beta-propeller" evidence="1">
    <location>
        <begin position="73"/>
        <end position="419"/>
    </location>
</feature>
<evidence type="ECO:0000313" key="2">
    <source>
        <dbReference type="EMBL" id="MBE4752467.1"/>
    </source>
</evidence>
<protein>
    <submittedName>
        <fullName evidence="2">Sorbosone dehydrogenase family protein</fullName>
    </submittedName>
</protein>